<accession>A0A0B5FF05</accession>
<dbReference type="InterPro" id="IPR027417">
    <property type="entry name" value="P-loop_NTPase"/>
</dbReference>
<keyword evidence="7 10" id="KW-0378">Hydrolase</keyword>
<dbReference type="Pfam" id="PF18766">
    <property type="entry name" value="SWI2_SNF2"/>
    <property type="match status" value="1"/>
</dbReference>
<dbReference type="Pfam" id="PF04313">
    <property type="entry name" value="HSDR_N"/>
    <property type="match status" value="1"/>
</dbReference>
<dbReference type="CDD" id="cd22332">
    <property type="entry name" value="HsdR_N"/>
    <property type="match status" value="1"/>
</dbReference>
<dbReference type="Pfam" id="PF22679">
    <property type="entry name" value="T1R_D3-like"/>
    <property type="match status" value="1"/>
</dbReference>
<dbReference type="InterPro" id="IPR004473">
    <property type="entry name" value="Restrct_endonuc_typeI_HsdR"/>
</dbReference>
<keyword evidence="5 10" id="KW-0680">Restriction system</keyword>
<dbReference type="InterPro" id="IPR014001">
    <property type="entry name" value="Helicase_ATP-bd"/>
</dbReference>
<sequence length="1089" mass="124631">MSAYTEDTLVQQTTAEYLEQELGWQSVYAYNNEDFGPDSLLGRESDREVVLTRTLRAKIEELNPGLPATAYEDALRQIVTVSASQTMAATNREKYELIKDGVQVTFRNAKGERVRQRLRVFDFDAPENNHFLCVRELWVRGDLYRRRADIVGFVNGLPLLFMELKNVSKDIRAAYERNFLDYKDTVPHLFHHNAMVVLANGVDAKLGSLTSRFEHFHEWKRLAENQPGVVAMETLLKGVCAKANFLDLVENFIIFDDSAGESRKILARNHQFLGVNRAIEAVRDRNLRNGKLGVFWHTQGSGKSYSMVLFTRKVHRKLGGNFTFLILTDRDDLDTQIYKTFAGCGVVDNDRDPCRAASGEHLAKLLAQHKSHVFSLIQKFNQTVVEGEAYSRRDDLIVITDEAHRTQYGTLALNMRNALPNASYIGFTGTPLFKDDEITRRVFGDYVSTYDFQRAVEDKATVPLYYDARGDKLGVAVGDLNERIAEKLEELEELETGNIDVEQRLEQELKRDYHIITAGKRLDQVARDFVQHYSLGWETGKAMLVCIDKITCVRMHKLVEFYWNERIGELEAQLPQATDEQDEQYRRRQIEWMRQTQMAVVVSEEQGEVEKFRKWELDITPHRRLIKEGIDLPEAMQNPVGAKDFSPVPMQRLSLDDAFKAEEHPFRVAIVCAMWLTGFDVPSLSTLYLDKPLKAHTLMQAIARANRVSEGKNNGMIVDYCGILKNLRKALATFAGTGDDGRGGDGGETEPAKPDEELLADLREAIAFVRSFLEERSASLDGIIGQTGFARNAAILAAKEAANENDETRKRFEVMCRAVFSKFKVCITIEGVNACRGDFDAINIVYKSLQQDREQADITDIIRQLHQVVDEAIETQTQPAVAEESPPYDISKIDFDRLRREFERSPAKRTTVQNLKTVIEQRLQRLLQQNPLRTDFQRHYEEIVAEYNREKDRVTIEKTFEELLQIMGKMDDEESRAVREGLNEESLAVFDLLRKPDLTSGEIKRIKAVAVDLLETLKAEKLRINHWRDKESTRDAVRLTIQDYLWGEQTGLPETYSEEDVRDKTEAVFVHVFRAYPTVPSPYYASMAS</sequence>
<dbReference type="InterPro" id="IPR055180">
    <property type="entry name" value="HsdR_RecA-like_helicase_dom_2"/>
</dbReference>
<dbReference type="GO" id="GO:0009307">
    <property type="term" value="P:DNA restriction-modification system"/>
    <property type="evidence" value="ECO:0007669"/>
    <property type="project" value="UniProtKB-KW"/>
</dbReference>
<dbReference type="InterPro" id="IPR051268">
    <property type="entry name" value="Type-I_R_enzyme_R_subunit"/>
</dbReference>
<evidence type="ECO:0000256" key="3">
    <source>
        <dbReference type="ARBA" id="ARBA00022722"/>
    </source>
</evidence>
<dbReference type="AlphaFoldDB" id="A0A0B5FF05"/>
<keyword evidence="4 10" id="KW-0547">Nucleotide-binding</keyword>
<keyword evidence="11" id="KW-0175">Coiled coil</keyword>
<evidence type="ECO:0000256" key="6">
    <source>
        <dbReference type="ARBA" id="ARBA00022759"/>
    </source>
</evidence>
<evidence type="ECO:0000256" key="8">
    <source>
        <dbReference type="ARBA" id="ARBA00022840"/>
    </source>
</evidence>
<dbReference type="SMART" id="SM00487">
    <property type="entry name" value="DEXDc"/>
    <property type="match status" value="1"/>
</dbReference>
<evidence type="ECO:0000256" key="7">
    <source>
        <dbReference type="ARBA" id="ARBA00022801"/>
    </source>
</evidence>
<keyword evidence="6" id="KW-0255">Endonuclease</keyword>
<dbReference type="REBASE" id="101697">
    <property type="entry name" value="GsuRed1VIP"/>
</dbReference>
<keyword evidence="8 10" id="KW-0067">ATP-binding</keyword>
<dbReference type="RefSeq" id="WP_040200480.1">
    <property type="nucleotide sequence ID" value="NZ_CP010311.1"/>
</dbReference>
<dbReference type="Gene3D" id="3.40.50.300">
    <property type="entry name" value="P-loop containing nucleotide triphosphate hydrolases"/>
    <property type="match status" value="2"/>
</dbReference>
<dbReference type="GO" id="GO:0005524">
    <property type="term" value="F:ATP binding"/>
    <property type="evidence" value="ECO:0007669"/>
    <property type="project" value="UniProtKB-KW"/>
</dbReference>
<dbReference type="CDD" id="cd18800">
    <property type="entry name" value="SF2_C_EcoR124I-like"/>
    <property type="match status" value="1"/>
</dbReference>
<dbReference type="HOGENOM" id="CLU_005762_1_1_7"/>
<protein>
    <recommendedName>
        <fullName evidence="10">Type I restriction enzyme endonuclease subunit</fullName>
        <shortName evidence="10">R protein</shortName>
        <ecNumber evidence="10">3.1.21.3</ecNumber>
    </recommendedName>
</protein>
<dbReference type="NCBIfam" id="TIGR00348">
    <property type="entry name" value="hsdR"/>
    <property type="match status" value="1"/>
</dbReference>
<dbReference type="InterPro" id="IPR021810">
    <property type="entry name" value="T1RH-like_C"/>
</dbReference>
<comment type="subunit">
    <text evidence="10">The type I restriction/modification system is composed of three polypeptides R, M and S.</text>
</comment>
<keyword evidence="13" id="KW-0347">Helicase</keyword>
<dbReference type="GO" id="GO:0003677">
    <property type="term" value="F:DNA binding"/>
    <property type="evidence" value="ECO:0007669"/>
    <property type="project" value="UniProtKB-KW"/>
</dbReference>
<keyword evidence="14" id="KW-1185">Reference proteome</keyword>
<dbReference type="EMBL" id="CP010311">
    <property type="protein sequence ID" value="AJF06727.1"/>
    <property type="molecule type" value="Genomic_DNA"/>
</dbReference>
<dbReference type="OrthoDB" id="9758243at2"/>
<keyword evidence="9 10" id="KW-0238">DNA-binding</keyword>
<evidence type="ECO:0000256" key="9">
    <source>
        <dbReference type="ARBA" id="ARBA00023125"/>
    </source>
</evidence>
<dbReference type="InterPro" id="IPR040980">
    <property type="entry name" value="SWI2_SNF2"/>
</dbReference>
<comment type="similarity">
    <text evidence="2 10">Belongs to the HsdR family.</text>
</comment>
<dbReference type="KEGG" id="gsb:GSUB_09500"/>
<feature type="domain" description="Helicase ATP-binding" evidence="12">
    <location>
        <begin position="284"/>
        <end position="449"/>
    </location>
</feature>
<name>A0A0B5FF05_9BACT</name>
<keyword evidence="3" id="KW-0540">Nuclease</keyword>
<evidence type="ECO:0000256" key="1">
    <source>
        <dbReference type="ARBA" id="ARBA00000851"/>
    </source>
</evidence>
<evidence type="ECO:0000259" key="12">
    <source>
        <dbReference type="PROSITE" id="PS51192"/>
    </source>
</evidence>
<dbReference type="GO" id="GO:0004386">
    <property type="term" value="F:helicase activity"/>
    <property type="evidence" value="ECO:0007669"/>
    <property type="project" value="UniProtKB-KW"/>
</dbReference>
<dbReference type="PANTHER" id="PTHR30195:SF15">
    <property type="entry name" value="TYPE I RESTRICTION ENZYME HINDI ENDONUCLEASE SUBUNIT"/>
    <property type="match status" value="1"/>
</dbReference>
<dbReference type="PANTHER" id="PTHR30195">
    <property type="entry name" value="TYPE I SITE-SPECIFIC DEOXYRIBONUCLEASE PROTEIN SUBUNIT M AND R"/>
    <property type="match status" value="1"/>
</dbReference>
<organism evidence="13 14">
    <name type="scientific">Geoalkalibacter subterraneus</name>
    <dbReference type="NCBI Taxonomy" id="483547"/>
    <lineage>
        <taxon>Bacteria</taxon>
        <taxon>Pseudomonadati</taxon>
        <taxon>Thermodesulfobacteriota</taxon>
        <taxon>Desulfuromonadia</taxon>
        <taxon>Desulfuromonadales</taxon>
        <taxon>Geoalkalibacteraceae</taxon>
        <taxon>Geoalkalibacter</taxon>
    </lineage>
</organism>
<gene>
    <name evidence="13" type="ORF">GSUB_09500</name>
</gene>
<evidence type="ECO:0000256" key="2">
    <source>
        <dbReference type="ARBA" id="ARBA00008598"/>
    </source>
</evidence>
<evidence type="ECO:0000313" key="13">
    <source>
        <dbReference type="EMBL" id="AJF06727.1"/>
    </source>
</evidence>
<dbReference type="STRING" id="483547.GSUB_09500"/>
<comment type="function">
    <text evidence="10">Subunit R is required for both nuclease and ATPase activities, but not for modification.</text>
</comment>
<evidence type="ECO:0000256" key="11">
    <source>
        <dbReference type="SAM" id="Coils"/>
    </source>
</evidence>
<reference evidence="13 14" key="1">
    <citation type="journal article" date="2015" name="Genome Announc.">
        <title>Genomes of Geoalkalibacter ferrihydriticus Z-0531T and Geoalkalibacter subterraneus Red1T, Two Haloalkaliphilic Metal-Reducing Deltaproteobacteria.</title>
        <authorList>
            <person name="Badalamenti J.P."/>
            <person name="Krajmalnik-Brown R."/>
            <person name="Torres C.I."/>
            <person name="Bond D.R."/>
        </authorList>
    </citation>
    <scope>NUCLEOTIDE SEQUENCE [LARGE SCALE GENOMIC DNA]</scope>
    <source>
        <strain evidence="13 14">Red1</strain>
    </source>
</reference>
<dbReference type="Proteomes" id="UP000035036">
    <property type="component" value="Chromosome"/>
</dbReference>
<dbReference type="EC" id="3.1.21.3" evidence="10"/>
<evidence type="ECO:0000313" key="14">
    <source>
        <dbReference type="Proteomes" id="UP000035036"/>
    </source>
</evidence>
<dbReference type="GO" id="GO:0009035">
    <property type="term" value="F:type I site-specific deoxyribonuclease activity"/>
    <property type="evidence" value="ECO:0007669"/>
    <property type="project" value="UniProtKB-EC"/>
</dbReference>
<evidence type="ECO:0000256" key="4">
    <source>
        <dbReference type="ARBA" id="ARBA00022741"/>
    </source>
</evidence>
<dbReference type="InterPro" id="IPR007409">
    <property type="entry name" value="Restrct_endonuc_type1_HsdR_N"/>
</dbReference>
<dbReference type="Gene3D" id="3.90.1570.50">
    <property type="match status" value="1"/>
</dbReference>
<comment type="catalytic activity">
    <reaction evidence="1 10">
        <text>Endonucleolytic cleavage of DNA to give random double-stranded fragments with terminal 5'-phosphates, ATP is simultaneously hydrolyzed.</text>
        <dbReference type="EC" id="3.1.21.3"/>
    </reaction>
</comment>
<dbReference type="Pfam" id="PF11867">
    <property type="entry name" value="T1RH-like_C"/>
    <property type="match status" value="1"/>
</dbReference>
<evidence type="ECO:0000256" key="5">
    <source>
        <dbReference type="ARBA" id="ARBA00022747"/>
    </source>
</evidence>
<proteinExistence type="inferred from homology"/>
<dbReference type="PROSITE" id="PS51192">
    <property type="entry name" value="HELICASE_ATP_BIND_1"/>
    <property type="match status" value="1"/>
</dbReference>
<evidence type="ECO:0000256" key="10">
    <source>
        <dbReference type="RuleBase" id="RU364115"/>
    </source>
</evidence>
<feature type="coiled-coil region" evidence="11">
    <location>
        <begin position="477"/>
        <end position="511"/>
    </location>
</feature>
<dbReference type="SUPFAM" id="SSF52540">
    <property type="entry name" value="P-loop containing nucleoside triphosphate hydrolases"/>
    <property type="match status" value="1"/>
</dbReference>